<dbReference type="Proteomes" id="UP000256388">
    <property type="component" value="Unassembled WGS sequence"/>
</dbReference>
<sequence>MEEKNNYQSQIESSEHSRQTFWQIYFPLLLTGIGAAAILFLLFGKSAGGAVDLRMWADIAAILIILPLFVFLFALIALTFVGSAITYKISTAAKTGLVKIKQTSVRLTHGVESISKGIHRTWEEVDVLYASLLNRYFK</sequence>
<comment type="caution">
    <text evidence="2">The sequence shown here is derived from an EMBL/GenBank/DDBJ whole genome shotgun (WGS) entry which is preliminary data.</text>
</comment>
<evidence type="ECO:0000313" key="3">
    <source>
        <dbReference type="Proteomes" id="UP000256388"/>
    </source>
</evidence>
<reference evidence="2 3" key="1">
    <citation type="submission" date="2018-08" db="EMBL/GenBank/DDBJ databases">
        <title>Genomic Encyclopedia of Type Strains, Phase IV (KMG-IV): sequencing the most valuable type-strain genomes for metagenomic binning, comparative biology and taxonomic classification.</title>
        <authorList>
            <person name="Goeker M."/>
        </authorList>
    </citation>
    <scope>NUCLEOTIDE SEQUENCE [LARGE SCALE GENOMIC DNA]</scope>
    <source>
        <strain evidence="2 3">DSM 23923</strain>
    </source>
</reference>
<dbReference type="AlphaFoldDB" id="A0A347ZSI6"/>
<keyword evidence="1" id="KW-1133">Transmembrane helix</keyword>
<name>A0A347ZSI6_9CHLR</name>
<accession>A0A347ZSI6</accession>
<dbReference type="EMBL" id="QUMS01000001">
    <property type="protein sequence ID" value="REG11166.1"/>
    <property type="molecule type" value="Genomic_DNA"/>
</dbReference>
<keyword evidence="3" id="KW-1185">Reference proteome</keyword>
<evidence type="ECO:0000256" key="1">
    <source>
        <dbReference type="SAM" id="Phobius"/>
    </source>
</evidence>
<dbReference type="RefSeq" id="WP_116224304.1">
    <property type="nucleotide sequence ID" value="NZ_AP018437.1"/>
</dbReference>
<feature type="transmembrane region" description="Helical" evidence="1">
    <location>
        <begin position="21"/>
        <end position="43"/>
    </location>
</feature>
<evidence type="ECO:0000313" key="2">
    <source>
        <dbReference type="EMBL" id="REG11166.1"/>
    </source>
</evidence>
<organism evidence="2 3">
    <name type="scientific">Pelolinea submarina</name>
    <dbReference type="NCBI Taxonomy" id="913107"/>
    <lineage>
        <taxon>Bacteria</taxon>
        <taxon>Bacillati</taxon>
        <taxon>Chloroflexota</taxon>
        <taxon>Anaerolineae</taxon>
        <taxon>Anaerolineales</taxon>
        <taxon>Anaerolineaceae</taxon>
        <taxon>Pelolinea</taxon>
    </lineage>
</organism>
<feature type="transmembrane region" description="Helical" evidence="1">
    <location>
        <begin position="55"/>
        <end position="81"/>
    </location>
</feature>
<gene>
    <name evidence="2" type="ORF">DFR64_1043</name>
</gene>
<keyword evidence="1" id="KW-0812">Transmembrane</keyword>
<proteinExistence type="predicted"/>
<protein>
    <submittedName>
        <fullName evidence="2">Uncharacterized protein</fullName>
    </submittedName>
</protein>
<keyword evidence="1" id="KW-0472">Membrane</keyword>